<dbReference type="GO" id="GO:0046872">
    <property type="term" value="F:metal ion binding"/>
    <property type="evidence" value="ECO:0007669"/>
    <property type="project" value="UniProtKB-KW"/>
</dbReference>
<dbReference type="GO" id="GO:0016787">
    <property type="term" value="F:hydrolase activity"/>
    <property type="evidence" value="ECO:0007669"/>
    <property type="project" value="UniProtKB-KW"/>
</dbReference>
<protein>
    <submittedName>
        <fullName evidence="6">MBL fold metallo-hydrolase</fullName>
    </submittedName>
</protein>
<keyword evidence="2" id="KW-0479">Metal-binding</keyword>
<organism evidence="6 7">
    <name type="scientific">Candidatus Avoscillospira avistercoris</name>
    <dbReference type="NCBI Taxonomy" id="2840707"/>
    <lineage>
        <taxon>Bacteria</taxon>
        <taxon>Bacillati</taxon>
        <taxon>Bacillota</taxon>
        <taxon>Clostridia</taxon>
        <taxon>Eubacteriales</taxon>
        <taxon>Oscillospiraceae</taxon>
        <taxon>Oscillospiraceae incertae sedis</taxon>
        <taxon>Candidatus Avoscillospira</taxon>
    </lineage>
</organism>
<dbReference type="SUPFAM" id="SSF56281">
    <property type="entry name" value="Metallo-hydrolase/oxidoreductase"/>
    <property type="match status" value="1"/>
</dbReference>
<dbReference type="Gene3D" id="3.60.15.10">
    <property type="entry name" value="Ribonuclease Z/Hydroxyacylglutathione hydrolase-like"/>
    <property type="match status" value="1"/>
</dbReference>
<name>A0A9D1FAK8_9FIRM</name>
<keyword evidence="3" id="KW-0378">Hydrolase</keyword>
<comment type="cofactor">
    <cofactor evidence="1">
        <name>Zn(2+)</name>
        <dbReference type="ChEBI" id="CHEBI:29105"/>
    </cofactor>
</comment>
<comment type="caution">
    <text evidence="6">The sequence shown here is derived from an EMBL/GenBank/DDBJ whole genome shotgun (WGS) entry which is preliminary data.</text>
</comment>
<reference evidence="6" key="2">
    <citation type="journal article" date="2021" name="PeerJ">
        <title>Extensive microbial diversity within the chicken gut microbiome revealed by metagenomics and culture.</title>
        <authorList>
            <person name="Gilroy R."/>
            <person name="Ravi A."/>
            <person name="Getino M."/>
            <person name="Pursley I."/>
            <person name="Horton D.L."/>
            <person name="Alikhan N.F."/>
            <person name="Baker D."/>
            <person name="Gharbi K."/>
            <person name="Hall N."/>
            <person name="Watson M."/>
            <person name="Adriaenssens E.M."/>
            <person name="Foster-Nyarko E."/>
            <person name="Jarju S."/>
            <person name="Secka A."/>
            <person name="Antonio M."/>
            <person name="Oren A."/>
            <person name="Chaudhuri R.R."/>
            <person name="La Ragione R."/>
            <person name="Hildebrand F."/>
            <person name="Pallen M.J."/>
        </authorList>
    </citation>
    <scope>NUCLEOTIDE SEQUENCE</scope>
    <source>
        <strain evidence="6">ChiBcec16-1751</strain>
    </source>
</reference>
<dbReference type="InterPro" id="IPR051453">
    <property type="entry name" value="MBL_Glyoxalase_II"/>
</dbReference>
<evidence type="ECO:0000256" key="1">
    <source>
        <dbReference type="ARBA" id="ARBA00001947"/>
    </source>
</evidence>
<dbReference type="AlphaFoldDB" id="A0A9D1FAK8"/>
<reference evidence="6" key="1">
    <citation type="submission" date="2020-10" db="EMBL/GenBank/DDBJ databases">
        <authorList>
            <person name="Gilroy R."/>
        </authorList>
    </citation>
    <scope>NUCLEOTIDE SEQUENCE</scope>
    <source>
        <strain evidence="6">ChiBcec16-1751</strain>
    </source>
</reference>
<proteinExistence type="predicted"/>
<feature type="domain" description="Metallo-beta-lactamase" evidence="5">
    <location>
        <begin position="12"/>
        <end position="180"/>
    </location>
</feature>
<dbReference type="InterPro" id="IPR001279">
    <property type="entry name" value="Metallo-B-lactamas"/>
</dbReference>
<evidence type="ECO:0000259" key="5">
    <source>
        <dbReference type="SMART" id="SM00849"/>
    </source>
</evidence>
<evidence type="ECO:0000313" key="7">
    <source>
        <dbReference type="Proteomes" id="UP000886741"/>
    </source>
</evidence>
<accession>A0A9D1FAK8</accession>
<keyword evidence="4" id="KW-0862">Zinc</keyword>
<evidence type="ECO:0000256" key="3">
    <source>
        <dbReference type="ARBA" id="ARBA00022801"/>
    </source>
</evidence>
<dbReference type="PANTHER" id="PTHR46233:SF3">
    <property type="entry name" value="HYDROXYACYLGLUTATHIONE HYDROLASE GLOC"/>
    <property type="match status" value="1"/>
</dbReference>
<dbReference type="Proteomes" id="UP000886741">
    <property type="component" value="Unassembled WGS sequence"/>
</dbReference>
<sequence length="204" mass="21364">MHITTLPLGPLGANCYIVSDGACCAVIDPGDNGPALHDALRGLTVSAILLTHGHFDHVGGVRALQAETGAPVYLSSHDLSLPAELSGGLPAEFTDLSQEAASAITVGSITFDVLETPGHCPGSVCFWAKDGQQEALFTGDTLFQGSMGRTDFPGGDLTAMQLSLQRLSQLPPSLAVYPGHGPASTIGDERRWNPFLRPFVGRED</sequence>
<dbReference type="SMART" id="SM00849">
    <property type="entry name" value="Lactamase_B"/>
    <property type="match status" value="1"/>
</dbReference>
<dbReference type="InterPro" id="IPR036866">
    <property type="entry name" value="RibonucZ/Hydroxyglut_hydro"/>
</dbReference>
<evidence type="ECO:0000256" key="4">
    <source>
        <dbReference type="ARBA" id="ARBA00022833"/>
    </source>
</evidence>
<dbReference type="PANTHER" id="PTHR46233">
    <property type="entry name" value="HYDROXYACYLGLUTATHIONE HYDROLASE GLOC"/>
    <property type="match status" value="1"/>
</dbReference>
<dbReference type="Pfam" id="PF00753">
    <property type="entry name" value="Lactamase_B"/>
    <property type="match status" value="1"/>
</dbReference>
<evidence type="ECO:0000313" key="6">
    <source>
        <dbReference type="EMBL" id="HIS65190.1"/>
    </source>
</evidence>
<evidence type="ECO:0000256" key="2">
    <source>
        <dbReference type="ARBA" id="ARBA00022723"/>
    </source>
</evidence>
<gene>
    <name evidence="6" type="ORF">IAA83_07465</name>
</gene>
<dbReference type="EMBL" id="DVJJ01000112">
    <property type="protein sequence ID" value="HIS65190.1"/>
    <property type="molecule type" value="Genomic_DNA"/>
</dbReference>